<evidence type="ECO:0000313" key="3">
    <source>
        <dbReference type="Proteomes" id="UP000460318"/>
    </source>
</evidence>
<feature type="transmembrane region" description="Helical" evidence="1">
    <location>
        <begin position="176"/>
        <end position="198"/>
    </location>
</feature>
<feature type="transmembrane region" description="Helical" evidence="1">
    <location>
        <begin position="414"/>
        <end position="437"/>
    </location>
</feature>
<feature type="transmembrane region" description="Helical" evidence="1">
    <location>
        <begin position="106"/>
        <end position="129"/>
    </location>
</feature>
<accession>A0A7X3IIT8</accession>
<keyword evidence="3" id="KW-1185">Reference proteome</keyword>
<name>A0A7X3IIT8_9BACL</name>
<protein>
    <submittedName>
        <fullName evidence="2">Uncharacterized protein</fullName>
    </submittedName>
</protein>
<feature type="transmembrane region" description="Helical" evidence="1">
    <location>
        <begin position="443"/>
        <end position="468"/>
    </location>
</feature>
<dbReference type="RefSeq" id="WP_160497578.1">
    <property type="nucleotide sequence ID" value="NZ_WUBI01000001.1"/>
</dbReference>
<keyword evidence="1" id="KW-0812">Transmembrane</keyword>
<feature type="transmembrane region" description="Helical" evidence="1">
    <location>
        <begin position="306"/>
        <end position="329"/>
    </location>
</feature>
<gene>
    <name evidence="2" type="ORF">GRF59_10855</name>
</gene>
<feature type="transmembrane region" description="Helical" evidence="1">
    <location>
        <begin position="66"/>
        <end position="85"/>
    </location>
</feature>
<dbReference type="Proteomes" id="UP000460318">
    <property type="component" value="Unassembled WGS sequence"/>
</dbReference>
<proteinExistence type="predicted"/>
<feature type="transmembrane region" description="Helical" evidence="1">
    <location>
        <begin position="141"/>
        <end position="164"/>
    </location>
</feature>
<organism evidence="2 3">
    <name type="scientific">Paenibacillus dendrobii</name>
    <dbReference type="NCBI Taxonomy" id="2691084"/>
    <lineage>
        <taxon>Bacteria</taxon>
        <taxon>Bacillati</taxon>
        <taxon>Bacillota</taxon>
        <taxon>Bacilli</taxon>
        <taxon>Bacillales</taxon>
        <taxon>Paenibacillaceae</taxon>
        <taxon>Paenibacillus</taxon>
    </lineage>
</organism>
<sequence length="471" mass="52989">MPQSRIKHFLLPFLLEWRLLWRSELGSPGWSRWRKWIYAVYIAVILAVSSYRLLTSTHVPDARAVLSLGFITTLFLWTSFKSISFNEKHSNVFIISMAPYSKYLHLLLKICAHWLYHSSLLLLLVSPSLLNMIFGGHPRIVFSYVLLGFVALWVTSLAWILMSLIVYQWGADVARFFLKVLSFVLSIGATAEIVFYPHEFERTYQSWMTELQTLLPSLGFFLGAGVVFLIAVWTASGLLTKRNARQTANGGGAAGMKIMGFSALLMKEYRLLLRLLRKIAMFTLFNYALSFGIVWVLFRVAHPNELYFYVSLMMFIFAVYIAGPSNMLCACEEQTVKILRTSPTSIRKVIMAKTIAVYSILGPVSLIAGCLILRISQKDPIQLYLIIGAGICVGMVSVWTGAMETIIHLLGFGFPKMMSISTPSLVGSAILVITSYFMGKMNIVAIALLLLCVLAIYSYSILTGLRLLRRA</sequence>
<feature type="transmembrane region" description="Helical" evidence="1">
    <location>
        <begin position="350"/>
        <end position="375"/>
    </location>
</feature>
<reference evidence="2 3" key="1">
    <citation type="submission" date="2019-12" db="EMBL/GenBank/DDBJ databases">
        <title>Paenibacillus sp. nov., an endophytic bacterium isolated from the stem of Dendrobium.</title>
        <authorList>
            <person name="Zhao R."/>
        </authorList>
    </citation>
    <scope>NUCLEOTIDE SEQUENCE [LARGE SCALE GENOMIC DNA]</scope>
    <source>
        <strain evidence="2 3">HJL G12</strain>
    </source>
</reference>
<keyword evidence="1" id="KW-0472">Membrane</keyword>
<feature type="transmembrane region" description="Helical" evidence="1">
    <location>
        <begin position="36"/>
        <end position="54"/>
    </location>
</feature>
<dbReference type="EMBL" id="WUBI01000001">
    <property type="protein sequence ID" value="MWV44131.1"/>
    <property type="molecule type" value="Genomic_DNA"/>
</dbReference>
<comment type="caution">
    <text evidence="2">The sequence shown here is derived from an EMBL/GenBank/DDBJ whole genome shotgun (WGS) entry which is preliminary data.</text>
</comment>
<feature type="transmembrane region" description="Helical" evidence="1">
    <location>
        <begin position="279"/>
        <end position="300"/>
    </location>
</feature>
<dbReference type="AlphaFoldDB" id="A0A7X3IIT8"/>
<feature type="transmembrane region" description="Helical" evidence="1">
    <location>
        <begin position="218"/>
        <end position="239"/>
    </location>
</feature>
<evidence type="ECO:0000313" key="2">
    <source>
        <dbReference type="EMBL" id="MWV44131.1"/>
    </source>
</evidence>
<evidence type="ECO:0000256" key="1">
    <source>
        <dbReference type="SAM" id="Phobius"/>
    </source>
</evidence>
<keyword evidence="1" id="KW-1133">Transmembrane helix</keyword>
<feature type="transmembrane region" description="Helical" evidence="1">
    <location>
        <begin position="381"/>
        <end position="402"/>
    </location>
</feature>